<sequence>MNLSKPTLHTPFPSEIQGYRARLLNESDAGLVISLRHSVLAELVHPDVYVQEDNEHSFVAEHCGPRGQTIGLFDKDTLIAYAAVGFPERGDEDNLGKVVGLSDLECANVAHIASCMVAKGYRGRGLQRLLIAARFAVCEAHQRCHGLAMVSLYNHPSRHNMLKQGMYIRWVGELHCGHDTLRRQLLYINLNSRVTPAGTQKIWLASDDFASQAEHVTNGWVGVADLREGDSAKVCFVR</sequence>
<dbReference type="GO" id="GO:0016746">
    <property type="term" value="F:acyltransferase activity"/>
    <property type="evidence" value="ECO:0007669"/>
    <property type="project" value="UniProtKB-KW"/>
</dbReference>
<organism evidence="2 3">
    <name type="scientific">Parachitinimonas caeni</name>
    <dbReference type="NCBI Taxonomy" id="3031301"/>
    <lineage>
        <taxon>Bacteria</taxon>
        <taxon>Pseudomonadati</taxon>
        <taxon>Pseudomonadota</taxon>
        <taxon>Betaproteobacteria</taxon>
        <taxon>Neisseriales</taxon>
        <taxon>Chitinibacteraceae</taxon>
        <taxon>Parachitinimonas</taxon>
    </lineage>
</organism>
<dbReference type="RefSeq" id="WP_284100385.1">
    <property type="nucleotide sequence ID" value="NZ_JARRAF010000007.1"/>
</dbReference>
<keyword evidence="3" id="KW-1185">Reference proteome</keyword>
<gene>
    <name evidence="2" type="ORF">PZA18_08495</name>
</gene>
<keyword evidence="2" id="KW-0808">Transferase</keyword>
<dbReference type="Proteomes" id="UP001172778">
    <property type="component" value="Unassembled WGS sequence"/>
</dbReference>
<proteinExistence type="predicted"/>
<keyword evidence="2" id="KW-0012">Acyltransferase</keyword>
<comment type="caution">
    <text evidence="2">The sequence shown here is derived from an EMBL/GenBank/DDBJ whole genome shotgun (WGS) entry which is preliminary data.</text>
</comment>
<dbReference type="InterPro" id="IPR016181">
    <property type="entry name" value="Acyl_CoA_acyltransferase"/>
</dbReference>
<name>A0ABT7DVJ1_9NEIS</name>
<accession>A0ABT7DVJ1</accession>
<dbReference type="SUPFAM" id="SSF55729">
    <property type="entry name" value="Acyl-CoA N-acyltransferases (Nat)"/>
    <property type="match status" value="1"/>
</dbReference>
<dbReference type="EC" id="2.3.1.-" evidence="2"/>
<dbReference type="PROSITE" id="PS51186">
    <property type="entry name" value="GNAT"/>
    <property type="match status" value="1"/>
</dbReference>
<evidence type="ECO:0000313" key="3">
    <source>
        <dbReference type="Proteomes" id="UP001172778"/>
    </source>
</evidence>
<feature type="domain" description="N-acetyltransferase" evidence="1">
    <location>
        <begin position="19"/>
        <end position="187"/>
    </location>
</feature>
<evidence type="ECO:0000259" key="1">
    <source>
        <dbReference type="PROSITE" id="PS51186"/>
    </source>
</evidence>
<dbReference type="Pfam" id="PF00583">
    <property type="entry name" value="Acetyltransf_1"/>
    <property type="match status" value="1"/>
</dbReference>
<protein>
    <submittedName>
        <fullName evidence="2">GNAT family N-acetyltransferase</fullName>
        <ecNumber evidence="2">2.3.1.-</ecNumber>
    </submittedName>
</protein>
<dbReference type="InterPro" id="IPR000182">
    <property type="entry name" value="GNAT_dom"/>
</dbReference>
<evidence type="ECO:0000313" key="2">
    <source>
        <dbReference type="EMBL" id="MDK2124083.1"/>
    </source>
</evidence>
<dbReference type="Gene3D" id="3.40.630.30">
    <property type="match status" value="1"/>
</dbReference>
<dbReference type="EMBL" id="JARRAF010000007">
    <property type="protein sequence ID" value="MDK2124083.1"/>
    <property type="molecule type" value="Genomic_DNA"/>
</dbReference>
<reference evidence="2" key="1">
    <citation type="submission" date="2023-03" db="EMBL/GenBank/DDBJ databases">
        <title>Chitinimonas shenzhenensis gen. nov., sp. nov., a novel member of family Burkholderiaceae isolated from activated sludge collected in Shen Zhen, China.</title>
        <authorList>
            <person name="Wang X."/>
        </authorList>
    </citation>
    <scope>NUCLEOTIDE SEQUENCE</scope>
    <source>
        <strain evidence="2">DQS-5</strain>
    </source>
</reference>